<organism evidence="2 3">
    <name type="scientific">Frankliniella occidentalis</name>
    <name type="common">Western flower thrips</name>
    <name type="synonym">Euthrips occidentalis</name>
    <dbReference type="NCBI Taxonomy" id="133901"/>
    <lineage>
        <taxon>Eukaryota</taxon>
        <taxon>Metazoa</taxon>
        <taxon>Ecdysozoa</taxon>
        <taxon>Arthropoda</taxon>
        <taxon>Hexapoda</taxon>
        <taxon>Insecta</taxon>
        <taxon>Pterygota</taxon>
        <taxon>Neoptera</taxon>
        <taxon>Paraneoptera</taxon>
        <taxon>Thysanoptera</taxon>
        <taxon>Terebrantia</taxon>
        <taxon>Thripoidea</taxon>
        <taxon>Thripidae</taxon>
        <taxon>Frankliniella</taxon>
    </lineage>
</organism>
<dbReference type="SUPFAM" id="SSF52047">
    <property type="entry name" value="RNI-like"/>
    <property type="match status" value="1"/>
</dbReference>
<dbReference type="GeneID" id="113215883"/>
<proteinExistence type="predicted"/>
<dbReference type="KEGG" id="foc:113215883"/>
<dbReference type="InterPro" id="IPR036047">
    <property type="entry name" value="F-box-like_dom_sf"/>
</dbReference>
<name>A0A6J1THX3_FRAOC</name>
<dbReference type="RefSeq" id="XP_026291330.1">
    <property type="nucleotide sequence ID" value="XM_026435545.2"/>
</dbReference>
<dbReference type="InterPro" id="IPR001810">
    <property type="entry name" value="F-box_dom"/>
</dbReference>
<dbReference type="SUPFAM" id="SSF81383">
    <property type="entry name" value="F-box domain"/>
    <property type="match status" value="1"/>
</dbReference>
<accession>A0A6J1THX3</accession>
<dbReference type="Gene3D" id="3.80.10.10">
    <property type="entry name" value="Ribonuclease Inhibitor"/>
    <property type="match status" value="1"/>
</dbReference>
<feature type="domain" description="F-box" evidence="1">
    <location>
        <begin position="3"/>
        <end position="49"/>
    </location>
</feature>
<sequence length="492" mass="54251">MSPALEQLLPDDVLLEVMQYLSVDDVFACRLVCKRLEGLARHPNVWRHRRIVEKHCLCPVLRLAPCLEALEWCKQRSCESSFSALETTKCAVTSLTLALPTYSGYSNYDHRPIRTYAGLEIFTQAVRNQAAIGHLKHVAVQSRPLLDVVMEGSIGYVLLQGGDAFCNLLAQCPCLLSVRFLLCVPALTRPLESGPPAPSLVVFECPLAFNSDSFLMTMLAGHAATLEVVNISPGLIIDGDLLEHPNVSKLSEILASMPRLRSLKCSSLPRLETLAASKTLRDVGFYESGVYGLQGEIVKFLRGGKELRALSVTGHYRFDYVGMLDAVLASSGRSLEHLSLGDLQDVHQPLVEALPRLPALRQLNLLQLYDLVRLDGLLLGITPLTAPNLRRLELETSDWEPCAHHWLHGDAVRAVFSANPALHIHLWKASHCNPYAVEDRCGACASVCHLEAGWNFLGRLVLFAHEPGKCPAPEDHTADSKWRSVHMPCSSA</sequence>
<evidence type="ECO:0000313" key="2">
    <source>
        <dbReference type="Proteomes" id="UP000504606"/>
    </source>
</evidence>
<protein>
    <submittedName>
        <fullName evidence="3">Uncharacterized protein LOC113215883</fullName>
    </submittedName>
</protein>
<evidence type="ECO:0000313" key="3">
    <source>
        <dbReference type="RefSeq" id="XP_026291330.1"/>
    </source>
</evidence>
<gene>
    <name evidence="3" type="primary">LOC113215883</name>
</gene>
<dbReference type="PROSITE" id="PS50181">
    <property type="entry name" value="FBOX"/>
    <property type="match status" value="1"/>
</dbReference>
<dbReference type="InterPro" id="IPR032675">
    <property type="entry name" value="LRR_dom_sf"/>
</dbReference>
<dbReference type="Gene3D" id="1.20.1280.50">
    <property type="match status" value="1"/>
</dbReference>
<dbReference type="Pfam" id="PF12937">
    <property type="entry name" value="F-box-like"/>
    <property type="match status" value="1"/>
</dbReference>
<reference evidence="3" key="1">
    <citation type="submission" date="2025-08" db="UniProtKB">
        <authorList>
            <consortium name="RefSeq"/>
        </authorList>
    </citation>
    <scope>IDENTIFICATION</scope>
    <source>
        <tissue evidence="3">Whole organism</tissue>
    </source>
</reference>
<dbReference type="Proteomes" id="UP000504606">
    <property type="component" value="Unplaced"/>
</dbReference>
<dbReference type="OrthoDB" id="9856535at2759"/>
<dbReference type="AlphaFoldDB" id="A0A6J1THX3"/>
<evidence type="ECO:0000259" key="1">
    <source>
        <dbReference type="PROSITE" id="PS50181"/>
    </source>
</evidence>
<dbReference type="SMART" id="SM00256">
    <property type="entry name" value="FBOX"/>
    <property type="match status" value="1"/>
</dbReference>
<keyword evidence="2" id="KW-1185">Reference proteome</keyword>